<dbReference type="Pfam" id="PF00078">
    <property type="entry name" value="RVT_1"/>
    <property type="match status" value="1"/>
</dbReference>
<keyword evidence="4" id="KW-1185">Reference proteome</keyword>
<protein>
    <recommendedName>
        <fullName evidence="5">Reverse transcriptase domain-containing protein</fullName>
    </recommendedName>
</protein>
<gene>
    <name evidence="3" type="ORF">PGT21_050201</name>
</gene>
<dbReference type="EMBL" id="VSWC01000053">
    <property type="protein sequence ID" value="KAA1101735.1"/>
    <property type="molecule type" value="Genomic_DNA"/>
</dbReference>
<dbReference type="Gene3D" id="3.30.420.10">
    <property type="entry name" value="Ribonuclease H-like superfamily/Ribonuclease H"/>
    <property type="match status" value="1"/>
</dbReference>
<feature type="domain" description="Reverse transcriptase" evidence="1">
    <location>
        <begin position="1"/>
        <end position="177"/>
    </location>
</feature>
<comment type="caution">
    <text evidence="3">The sequence shown here is derived from an EMBL/GenBank/DDBJ whole genome shotgun (WGS) entry which is preliminary data.</text>
</comment>
<organism evidence="3 4">
    <name type="scientific">Puccinia graminis f. sp. tritici</name>
    <dbReference type="NCBI Taxonomy" id="56615"/>
    <lineage>
        <taxon>Eukaryota</taxon>
        <taxon>Fungi</taxon>
        <taxon>Dikarya</taxon>
        <taxon>Basidiomycota</taxon>
        <taxon>Pucciniomycotina</taxon>
        <taxon>Pucciniomycetes</taxon>
        <taxon>Pucciniales</taxon>
        <taxon>Pucciniaceae</taxon>
        <taxon>Puccinia</taxon>
    </lineage>
</organism>
<proteinExistence type="predicted"/>
<accession>A0A5B0PJB2</accession>
<dbReference type="PROSITE" id="PS50878">
    <property type="entry name" value="RT_POL"/>
    <property type="match status" value="1"/>
</dbReference>
<dbReference type="InterPro" id="IPR000477">
    <property type="entry name" value="RT_dom"/>
</dbReference>
<dbReference type="InterPro" id="IPR012337">
    <property type="entry name" value="RNaseH-like_sf"/>
</dbReference>
<dbReference type="SUPFAM" id="SSF53098">
    <property type="entry name" value="Ribonuclease H-like"/>
    <property type="match status" value="1"/>
</dbReference>
<dbReference type="Pfam" id="PF00075">
    <property type="entry name" value="RNase_H"/>
    <property type="match status" value="1"/>
</dbReference>
<dbReference type="PANTHER" id="PTHR33481:SF1">
    <property type="entry name" value="ENDONUCLEASE_EXONUCLEASE_PHOSPHATASE DOMAIN-CONTAINING PROTEIN-RELATED"/>
    <property type="match status" value="1"/>
</dbReference>
<evidence type="ECO:0000259" key="2">
    <source>
        <dbReference type="PROSITE" id="PS50879"/>
    </source>
</evidence>
<dbReference type="InterPro" id="IPR043502">
    <property type="entry name" value="DNA/RNA_pol_sf"/>
</dbReference>
<dbReference type="OrthoDB" id="2507389at2759"/>
<dbReference type="Proteomes" id="UP000324748">
    <property type="component" value="Unassembled WGS sequence"/>
</dbReference>
<feature type="domain" description="RNase H type-1" evidence="2">
    <location>
        <begin position="324"/>
        <end position="462"/>
    </location>
</feature>
<dbReference type="CDD" id="cd09276">
    <property type="entry name" value="Rnase_HI_RT_non_LTR"/>
    <property type="match status" value="1"/>
</dbReference>
<dbReference type="InterPro" id="IPR002156">
    <property type="entry name" value="RNaseH_domain"/>
</dbReference>
<dbReference type="SUPFAM" id="SSF56672">
    <property type="entry name" value="DNA/RNA polymerases"/>
    <property type="match status" value="1"/>
</dbReference>
<name>A0A5B0PJB2_PUCGR</name>
<evidence type="ECO:0000313" key="4">
    <source>
        <dbReference type="Proteomes" id="UP000324748"/>
    </source>
</evidence>
<dbReference type="AlphaFoldDB" id="A0A5B0PJB2"/>
<dbReference type="PANTHER" id="PTHR33481">
    <property type="entry name" value="REVERSE TRANSCRIPTASE"/>
    <property type="match status" value="1"/>
</dbReference>
<dbReference type="InterPro" id="IPR036397">
    <property type="entry name" value="RNaseH_sf"/>
</dbReference>
<evidence type="ECO:0000313" key="3">
    <source>
        <dbReference type="EMBL" id="KAA1101735.1"/>
    </source>
</evidence>
<evidence type="ECO:0008006" key="5">
    <source>
        <dbReference type="Google" id="ProtNLM"/>
    </source>
</evidence>
<dbReference type="GO" id="GO:0004523">
    <property type="term" value="F:RNA-DNA hybrid ribonuclease activity"/>
    <property type="evidence" value="ECO:0007669"/>
    <property type="project" value="InterPro"/>
</dbReference>
<dbReference type="GO" id="GO:0003676">
    <property type="term" value="F:nucleic acid binding"/>
    <property type="evidence" value="ECO:0007669"/>
    <property type="project" value="InterPro"/>
</dbReference>
<sequence>MVAGLFLDVKSAYPSVHPARLIQYLFHLKCPTYLVLMITDFLKDRSTTIRLDDFTSEAFPIHIGLPQGSPLSVILYILYNNSLLKKSFAVHLDSVSIGYVDDVVHLVAANTAEEAKAKLAEEGRRSLKWGDTHGAIFNQAKAQFMWLTKGETPIGDFLFGNQRLTPATEVKWLGVWLDKKLLFNRNLSAKVNRLAGIFTLGVFKSTSNEFIRKRSAVPDFADEVVKTSFSFFFRKLVMIKPNNIIRSFILSSRAESTLRLADSAKIGLAAGNVDCALKLDPERIHLSFDFGSLPSRALDYVNLDKSKEAALLSVKSLVSAHDSDPSSLMIFSDGTYHPEKGGAGAAVCPALNVFSSFSLGNDSLVSNHESEAVGILAALGLAKELVVELEIRHILIFLDNQGVIRRTNDPLNPKPGQRIFKEIDKTLSELPCGLKMSFVWCPGHRDILGNELADELAKEAVDSPTSQNLKIKSNYKKVHRQVMANHQPRNSIPSNLNIACSSLINQLASGHCTLKTHLFRIRRSLDPLCPNCGARETVFHFMNFCPQAKIQRAVLRRHLRSLCIYFNAGRLDLTLGNRKAEEAVASFLQASNRFPEHLSR</sequence>
<evidence type="ECO:0000259" key="1">
    <source>
        <dbReference type="PROSITE" id="PS50878"/>
    </source>
</evidence>
<dbReference type="PROSITE" id="PS50879">
    <property type="entry name" value="RNASE_H_1"/>
    <property type="match status" value="1"/>
</dbReference>
<reference evidence="3 4" key="1">
    <citation type="submission" date="2019-05" db="EMBL/GenBank/DDBJ databases">
        <title>Emergence of the Ug99 lineage of the wheat stem rust pathogen through somatic hybridization.</title>
        <authorList>
            <person name="Li F."/>
            <person name="Upadhyaya N.M."/>
            <person name="Sperschneider J."/>
            <person name="Matny O."/>
            <person name="Nguyen-Phuc H."/>
            <person name="Mago R."/>
            <person name="Raley C."/>
            <person name="Miller M.E."/>
            <person name="Silverstein K.A.T."/>
            <person name="Henningsen E."/>
            <person name="Hirsch C.D."/>
            <person name="Visser B."/>
            <person name="Pretorius Z.A."/>
            <person name="Steffenson B.J."/>
            <person name="Schwessinger B."/>
            <person name="Dodds P.N."/>
            <person name="Figueroa M."/>
        </authorList>
    </citation>
    <scope>NUCLEOTIDE SEQUENCE [LARGE SCALE GENOMIC DNA]</scope>
    <source>
        <strain evidence="3">21-0</strain>
    </source>
</reference>